<evidence type="ECO:0000313" key="3">
    <source>
        <dbReference type="Proteomes" id="UP000887563"/>
    </source>
</evidence>
<accession>A0A914KPL8</accession>
<feature type="transmembrane region" description="Helical" evidence="1">
    <location>
        <begin position="158"/>
        <end position="177"/>
    </location>
</feature>
<keyword evidence="1" id="KW-0472">Membrane</keyword>
<dbReference type="Proteomes" id="UP000887563">
    <property type="component" value="Unplaced"/>
</dbReference>
<sequence length="178" mass="20063">MFFFLLSAKLFSSLFVTSTVDASVCSVSSVCSAVSCVWNKEIIRRNFLQNLPSLSSFPPWQSRIYYSCPAFQEFGIRPLQQFLSAQVPHQPFLADPVLALILEGAEQIYFDLICPVSCSHHHLPFPSRVCRPSFLEGQLLSVPIAFVFLLFARQSFPVLYLTCFLILPSSLLVSRLAF</sequence>
<proteinExistence type="predicted"/>
<feature type="chain" id="PRO_5037088150" evidence="2">
    <location>
        <begin position="23"/>
        <end position="178"/>
    </location>
</feature>
<dbReference type="WBParaSite" id="Minc3s00069g03434">
    <property type="protein sequence ID" value="Minc3s00069g03434"/>
    <property type="gene ID" value="Minc3s00069g03434"/>
</dbReference>
<keyword evidence="1" id="KW-1133">Transmembrane helix</keyword>
<evidence type="ECO:0000256" key="1">
    <source>
        <dbReference type="SAM" id="Phobius"/>
    </source>
</evidence>
<dbReference type="AlphaFoldDB" id="A0A914KPL8"/>
<protein>
    <submittedName>
        <fullName evidence="4">Secreted protein</fullName>
    </submittedName>
</protein>
<evidence type="ECO:0000256" key="2">
    <source>
        <dbReference type="SAM" id="SignalP"/>
    </source>
</evidence>
<organism evidence="3 4">
    <name type="scientific">Meloidogyne incognita</name>
    <name type="common">Southern root-knot nematode worm</name>
    <name type="synonym">Oxyuris incognita</name>
    <dbReference type="NCBI Taxonomy" id="6306"/>
    <lineage>
        <taxon>Eukaryota</taxon>
        <taxon>Metazoa</taxon>
        <taxon>Ecdysozoa</taxon>
        <taxon>Nematoda</taxon>
        <taxon>Chromadorea</taxon>
        <taxon>Rhabditida</taxon>
        <taxon>Tylenchina</taxon>
        <taxon>Tylenchomorpha</taxon>
        <taxon>Tylenchoidea</taxon>
        <taxon>Meloidogynidae</taxon>
        <taxon>Meloidogyninae</taxon>
        <taxon>Meloidogyne</taxon>
        <taxon>Meloidogyne incognita group</taxon>
    </lineage>
</organism>
<keyword evidence="2" id="KW-0732">Signal</keyword>
<feature type="signal peptide" evidence="2">
    <location>
        <begin position="1"/>
        <end position="22"/>
    </location>
</feature>
<keyword evidence="3" id="KW-1185">Reference proteome</keyword>
<evidence type="ECO:0000313" key="4">
    <source>
        <dbReference type="WBParaSite" id="Minc3s00069g03434"/>
    </source>
</evidence>
<reference evidence="4" key="1">
    <citation type="submission" date="2022-11" db="UniProtKB">
        <authorList>
            <consortium name="WormBaseParasite"/>
        </authorList>
    </citation>
    <scope>IDENTIFICATION</scope>
</reference>
<keyword evidence="1" id="KW-0812">Transmembrane</keyword>
<name>A0A914KPL8_MELIC</name>